<feature type="compositionally biased region" description="Polar residues" evidence="2">
    <location>
        <begin position="558"/>
        <end position="569"/>
    </location>
</feature>
<gene>
    <name evidence="3" type="ORF">GIW56_30325</name>
</gene>
<evidence type="ECO:0000256" key="2">
    <source>
        <dbReference type="SAM" id="MobiDB-lite"/>
    </source>
</evidence>
<dbReference type="Gene3D" id="3.30.930.30">
    <property type="match status" value="1"/>
</dbReference>
<name>A0ABS9FI45_9PSED</name>
<keyword evidence="1" id="KW-0175">Coiled coil</keyword>
<protein>
    <recommendedName>
        <fullName evidence="5">Mobilization protein</fullName>
    </recommendedName>
</protein>
<evidence type="ECO:0000256" key="1">
    <source>
        <dbReference type="SAM" id="Coils"/>
    </source>
</evidence>
<evidence type="ECO:0000313" key="4">
    <source>
        <dbReference type="Proteomes" id="UP000814003"/>
    </source>
</evidence>
<feature type="coiled-coil region" evidence="1">
    <location>
        <begin position="389"/>
        <end position="454"/>
    </location>
</feature>
<accession>A0ABS9FI45</accession>
<evidence type="ECO:0008006" key="5">
    <source>
        <dbReference type="Google" id="ProtNLM"/>
    </source>
</evidence>
<sequence>MKKITILKRDENYSNIAGLSSSLEHSLRIRTKDFDSLIYDDELSKDNKIFYKNEFKIGNNKYDNQEIFDEILSKIKSEINANTKTDYEKVEADKQRKFKHKLMKFVSEADEHIKDYVLNAIDDFKRFDSEQYKILLESNNVKRINEKVNCLKSHCDLAEKLQASKLKKLKSDTNVVKEVILVIPKKNDIDVSEKTSDFLLQTAIEYYKENHPDNEILVGFSHSDESTNHCHLFINMKNLKTNEYDFVKQEQAIAERNKALSIREQPKPEDFEHPNRTEKRKSKLLLDAKNRWRGETLQRVFYKKFNQLSQQNNMELEAVFNVKSSATDEAYKFMNEQSKLPKHLRQLSFIHLQTETMKKEIETSQNARIEEESKTKKIVRVRNENSIIIKNQRNEHTKTKSELEALKYEVAEYKQKKKAESDERDKIREDVKKLKQDEEAHKESIKQFEETQKESFKKFTQEYFIKIFDEMKTLYQQVLGLKPFFDRNLKQNRLGKVFFKNDLLDEEEFDSRVKEIVRTRSTSVLELYNSIDRHYDKNDKEFEARTKKWTHKEVKQRAANNRTSENEFTQFLDRSMPESRQTNSQSRKNKYD</sequence>
<evidence type="ECO:0000313" key="3">
    <source>
        <dbReference type="EMBL" id="MCF5111082.1"/>
    </source>
</evidence>
<reference evidence="3 4" key="1">
    <citation type="submission" date="2019-11" db="EMBL/GenBank/DDBJ databases">
        <title>Epiphytic Pseudomonas syringae from cherry orchards.</title>
        <authorList>
            <person name="Hulin M.T."/>
        </authorList>
    </citation>
    <scope>NUCLEOTIDE SEQUENCE [LARGE SCALE GENOMIC DNA]</scope>
    <source>
        <strain evidence="3 4">PA-6-5B</strain>
    </source>
</reference>
<feature type="region of interest" description="Disordered" evidence="2">
    <location>
        <begin position="553"/>
        <end position="592"/>
    </location>
</feature>
<keyword evidence="4" id="KW-1185">Reference proteome</keyword>
<organism evidence="3 4">
    <name type="scientific">Pseudomonas gessardii</name>
    <dbReference type="NCBI Taxonomy" id="78544"/>
    <lineage>
        <taxon>Bacteria</taxon>
        <taxon>Pseudomonadati</taxon>
        <taxon>Pseudomonadota</taxon>
        <taxon>Gammaproteobacteria</taxon>
        <taxon>Pseudomonadales</taxon>
        <taxon>Pseudomonadaceae</taxon>
        <taxon>Pseudomonas</taxon>
    </lineage>
</organism>
<dbReference type="RefSeq" id="WP_236384586.1">
    <property type="nucleotide sequence ID" value="NZ_WKED01000147.1"/>
</dbReference>
<dbReference type="EMBL" id="WKED01000147">
    <property type="protein sequence ID" value="MCF5111082.1"/>
    <property type="molecule type" value="Genomic_DNA"/>
</dbReference>
<dbReference type="Proteomes" id="UP000814003">
    <property type="component" value="Unassembled WGS sequence"/>
</dbReference>
<comment type="caution">
    <text evidence="3">The sequence shown here is derived from an EMBL/GenBank/DDBJ whole genome shotgun (WGS) entry which is preliminary data.</text>
</comment>
<proteinExistence type="predicted"/>